<dbReference type="PANTHER" id="PTHR47053:SF1">
    <property type="entry name" value="MUREIN DD-ENDOPEPTIDASE MEPH-RELATED"/>
    <property type="match status" value="1"/>
</dbReference>
<evidence type="ECO:0000256" key="4">
    <source>
        <dbReference type="ARBA" id="ARBA00022807"/>
    </source>
</evidence>
<feature type="domain" description="NlpC/P60" evidence="5">
    <location>
        <begin position="34"/>
        <end position="176"/>
    </location>
</feature>
<dbReference type="Pfam" id="PF00877">
    <property type="entry name" value="NLPC_P60"/>
    <property type="match status" value="1"/>
</dbReference>
<dbReference type="EMBL" id="CP014334">
    <property type="protein sequence ID" value="AMW33165.1"/>
    <property type="molecule type" value="Genomic_DNA"/>
</dbReference>
<evidence type="ECO:0000259" key="5">
    <source>
        <dbReference type="PROSITE" id="PS51935"/>
    </source>
</evidence>
<dbReference type="GO" id="GO:0006508">
    <property type="term" value="P:proteolysis"/>
    <property type="evidence" value="ECO:0007669"/>
    <property type="project" value="UniProtKB-KW"/>
</dbReference>
<dbReference type="InterPro" id="IPR038765">
    <property type="entry name" value="Papain-like_cys_pep_sf"/>
</dbReference>
<dbReference type="InterPro" id="IPR051202">
    <property type="entry name" value="Peptidase_C40"/>
</dbReference>
<dbReference type="RefSeq" id="WP_033192144.1">
    <property type="nucleotide sequence ID" value="NZ_CP014334.2"/>
</dbReference>
<comment type="similarity">
    <text evidence="1">Belongs to the peptidase C40 family.</text>
</comment>
<dbReference type="GO" id="GO:0008234">
    <property type="term" value="F:cysteine-type peptidase activity"/>
    <property type="evidence" value="ECO:0007669"/>
    <property type="project" value="UniProtKB-KW"/>
</dbReference>
<evidence type="ECO:0000256" key="2">
    <source>
        <dbReference type="ARBA" id="ARBA00022670"/>
    </source>
</evidence>
<dbReference type="KEGG" id="fia:NA23_07890"/>
<evidence type="ECO:0000313" key="6">
    <source>
        <dbReference type="EMBL" id="AMW33165.1"/>
    </source>
</evidence>
<dbReference type="Gene3D" id="3.90.1720.10">
    <property type="entry name" value="endopeptidase domain like (from Nostoc punctiforme)"/>
    <property type="match status" value="1"/>
</dbReference>
<reference evidence="6 7" key="1">
    <citation type="journal article" date="2015" name="Stand. Genomic Sci.">
        <title>Genome sequence of a native-feather degrading extremely thermophilic Eubacterium, Fervidobacterium islandicum AW-1.</title>
        <authorList>
            <person name="Lee Y.J."/>
            <person name="Jeong H."/>
            <person name="Park G.S."/>
            <person name="Kwak Y."/>
            <person name="Lee S.J."/>
            <person name="Lee S.J."/>
            <person name="Park M.K."/>
            <person name="Kim J.Y."/>
            <person name="Kang H.K."/>
            <person name="Shin J.H."/>
            <person name="Lee D.W."/>
        </authorList>
    </citation>
    <scope>NUCLEOTIDE SEQUENCE [LARGE SCALE GENOMIC DNA]</scope>
    <source>
        <strain evidence="6 7">AW-1</strain>
    </source>
</reference>
<accession>A0AAI8CKP8</accession>
<dbReference type="PANTHER" id="PTHR47053">
    <property type="entry name" value="MUREIN DD-ENDOPEPTIDASE MEPH-RELATED"/>
    <property type="match status" value="1"/>
</dbReference>
<evidence type="ECO:0000313" key="7">
    <source>
        <dbReference type="Proteomes" id="UP000093740"/>
    </source>
</evidence>
<dbReference type="AlphaFoldDB" id="A0AAI8CKP8"/>
<organism evidence="6 7">
    <name type="scientific">Fervidobacterium islandicum</name>
    <dbReference type="NCBI Taxonomy" id="2423"/>
    <lineage>
        <taxon>Bacteria</taxon>
        <taxon>Thermotogati</taxon>
        <taxon>Thermotogota</taxon>
        <taxon>Thermotogae</taxon>
        <taxon>Thermotogales</taxon>
        <taxon>Fervidobacteriaceae</taxon>
        <taxon>Fervidobacterium</taxon>
    </lineage>
</organism>
<dbReference type="PROSITE" id="PS51935">
    <property type="entry name" value="NLPC_P60"/>
    <property type="match status" value="1"/>
</dbReference>
<keyword evidence="7" id="KW-1185">Reference proteome</keyword>
<keyword evidence="4" id="KW-0788">Thiol protease</keyword>
<sequence length="180" mass="20805">MRRTYILTKLALFIVILLIFTSLSLASPTRELSKTEIDKMFSELKRLQGLPYVWGGIDSTGMDCSGLVLYLLKLLGHERFIYQGFLVYDVTADNLYKYNTKPISDLKDLKKGDLIFIDTNEDTVYDHVMIFEKIDGYGNIWVWDAAEMPDGIHQNKVDRRPISLLSLRKYVFGRIVVLNK</sequence>
<dbReference type="InterPro" id="IPR000064">
    <property type="entry name" value="NLP_P60_dom"/>
</dbReference>
<dbReference type="SUPFAM" id="SSF54001">
    <property type="entry name" value="Cysteine proteinases"/>
    <property type="match status" value="1"/>
</dbReference>
<dbReference type="Proteomes" id="UP000093740">
    <property type="component" value="Chromosome"/>
</dbReference>
<proteinExistence type="inferred from homology"/>
<protein>
    <submittedName>
        <fullName evidence="6">C40 family peptidase</fullName>
    </submittedName>
</protein>
<keyword evidence="2" id="KW-0645">Protease</keyword>
<evidence type="ECO:0000256" key="1">
    <source>
        <dbReference type="ARBA" id="ARBA00007074"/>
    </source>
</evidence>
<gene>
    <name evidence="6" type="ORF">NA23_07890</name>
</gene>
<keyword evidence="3" id="KW-0378">Hydrolase</keyword>
<evidence type="ECO:0000256" key="3">
    <source>
        <dbReference type="ARBA" id="ARBA00022801"/>
    </source>
</evidence>
<name>A0AAI8CKP8_FERIS</name>